<name>A0A2I0IY09_PUNGR</name>
<accession>A0A2I0IY09</accession>
<organism evidence="1 2">
    <name type="scientific">Punica granatum</name>
    <name type="common">Pomegranate</name>
    <dbReference type="NCBI Taxonomy" id="22663"/>
    <lineage>
        <taxon>Eukaryota</taxon>
        <taxon>Viridiplantae</taxon>
        <taxon>Streptophyta</taxon>
        <taxon>Embryophyta</taxon>
        <taxon>Tracheophyta</taxon>
        <taxon>Spermatophyta</taxon>
        <taxon>Magnoliopsida</taxon>
        <taxon>eudicotyledons</taxon>
        <taxon>Gunneridae</taxon>
        <taxon>Pentapetalae</taxon>
        <taxon>rosids</taxon>
        <taxon>malvids</taxon>
        <taxon>Myrtales</taxon>
        <taxon>Lythraceae</taxon>
        <taxon>Punica</taxon>
    </lineage>
</organism>
<reference evidence="1 2" key="1">
    <citation type="submission" date="2017-11" db="EMBL/GenBank/DDBJ databases">
        <title>De-novo sequencing of pomegranate (Punica granatum L.) genome.</title>
        <authorList>
            <person name="Akparov Z."/>
            <person name="Amiraslanov A."/>
            <person name="Hajiyeva S."/>
            <person name="Abbasov M."/>
            <person name="Kaur K."/>
            <person name="Hamwieh A."/>
            <person name="Solovyev V."/>
            <person name="Salamov A."/>
            <person name="Braich B."/>
            <person name="Kosarev P."/>
            <person name="Mahmoud A."/>
            <person name="Hajiyev E."/>
            <person name="Babayeva S."/>
            <person name="Izzatullayeva V."/>
            <person name="Mammadov A."/>
            <person name="Mammadov A."/>
            <person name="Sharifova S."/>
            <person name="Ojaghi J."/>
            <person name="Eynullazada K."/>
            <person name="Bayramov B."/>
            <person name="Abdulazimova A."/>
            <person name="Shahmuradov I."/>
        </authorList>
    </citation>
    <scope>NUCLEOTIDE SEQUENCE [LARGE SCALE GENOMIC DNA]</scope>
    <source>
        <strain evidence="2">cv. AG2017</strain>
        <tissue evidence="1">Leaf</tissue>
    </source>
</reference>
<dbReference type="AlphaFoldDB" id="A0A2I0IY09"/>
<dbReference type="Proteomes" id="UP000233551">
    <property type="component" value="Unassembled WGS sequence"/>
</dbReference>
<sequence length="123" mass="13726">MAACPYKIPGSSSCRSDIGAKYPLAVLPSGFAVARLIRNPVEYSRHLKLKKYHSLSPWKPYAYLIELVSNVQQHQRFIYDLSSKNALMSMDSELFRDTFGRSHDANLLRSTTAMASSLGEAPS</sequence>
<keyword evidence="2" id="KW-1185">Reference proteome</keyword>
<proteinExistence type="predicted"/>
<comment type="caution">
    <text evidence="1">The sequence shown here is derived from an EMBL/GenBank/DDBJ whole genome shotgun (WGS) entry which is preliminary data.</text>
</comment>
<gene>
    <name evidence="1" type="ORF">CRG98_031264</name>
</gene>
<protein>
    <submittedName>
        <fullName evidence="1">Uncharacterized protein</fullName>
    </submittedName>
</protein>
<evidence type="ECO:0000313" key="2">
    <source>
        <dbReference type="Proteomes" id="UP000233551"/>
    </source>
</evidence>
<evidence type="ECO:0000313" key="1">
    <source>
        <dbReference type="EMBL" id="PKI48316.1"/>
    </source>
</evidence>
<dbReference type="EMBL" id="PGOL01002404">
    <property type="protein sequence ID" value="PKI48316.1"/>
    <property type="molecule type" value="Genomic_DNA"/>
</dbReference>